<reference evidence="2" key="1">
    <citation type="submission" date="2022-08" db="EMBL/GenBank/DDBJ databases">
        <title>Genomic Encyclopedia of Type Strains, Phase V (KMG-V): Genome sequencing to study the core and pangenomes of soil and plant-associated prokaryotes.</title>
        <authorList>
            <person name="Whitman W."/>
        </authorList>
    </citation>
    <scope>NUCLEOTIDE SEQUENCE</scope>
    <source>
        <strain evidence="2">SP3049</strain>
    </source>
</reference>
<dbReference type="EMBL" id="JANUAE010000004">
    <property type="protein sequence ID" value="MCS3709893.1"/>
    <property type="molecule type" value="Genomic_DNA"/>
</dbReference>
<proteinExistence type="predicted"/>
<evidence type="ECO:0000256" key="1">
    <source>
        <dbReference type="SAM" id="MobiDB-lite"/>
    </source>
</evidence>
<name>A0A9X2QCK6_9BACT</name>
<protein>
    <submittedName>
        <fullName evidence="2">Uncharacterized protein</fullName>
    </submittedName>
</protein>
<dbReference type="Proteomes" id="UP001155057">
    <property type="component" value="Unassembled WGS sequence"/>
</dbReference>
<evidence type="ECO:0000313" key="2">
    <source>
        <dbReference type="EMBL" id="MCS3709893.1"/>
    </source>
</evidence>
<dbReference type="AlphaFoldDB" id="A0A9X2QCK6"/>
<gene>
    <name evidence="2" type="ORF">GGP61_001497</name>
</gene>
<organism evidence="2 3">
    <name type="scientific">Salinibacter ruber</name>
    <dbReference type="NCBI Taxonomy" id="146919"/>
    <lineage>
        <taxon>Bacteria</taxon>
        <taxon>Pseudomonadati</taxon>
        <taxon>Rhodothermota</taxon>
        <taxon>Rhodothermia</taxon>
        <taxon>Rhodothermales</taxon>
        <taxon>Salinibacteraceae</taxon>
        <taxon>Salinibacter</taxon>
    </lineage>
</organism>
<evidence type="ECO:0000313" key="3">
    <source>
        <dbReference type="Proteomes" id="UP001155057"/>
    </source>
</evidence>
<comment type="caution">
    <text evidence="2">The sequence shown here is derived from an EMBL/GenBank/DDBJ whole genome shotgun (WGS) entry which is preliminary data.</text>
</comment>
<feature type="region of interest" description="Disordered" evidence="1">
    <location>
        <begin position="1"/>
        <end position="26"/>
    </location>
</feature>
<accession>A0A9X2QCK6</accession>
<sequence length="264" mass="30391">MADSDRDSAQNSPKGNLPSRERERTWGQWKRKTFERWKEGLDDVFGGRPPRSAIWKEVSAIRDVLHRSVESTDTQSDTQGKFVHAYLVLPSSGDSQVHGAIRHSEPDCFLVNDSPRIQSGYVLKPKTLKFESPGGDLHHSYFWLNTASLKPSGVHSEDYYEGRNRERLCEVPGGQYVRIERWEEKMWTNDRGEREPIPEDSRPVTRYFREVPLLICCKSNPFKLSNPEDPDLKAENGFHAGVGEEDFRSFMSAFVDREEASSRR</sequence>